<evidence type="ECO:0008006" key="4">
    <source>
        <dbReference type="Google" id="ProtNLM"/>
    </source>
</evidence>
<dbReference type="STRING" id="492660.SAMN05192566_0978"/>
<sequence length="179" mass="19830">MALSVNKLVIGLVMVAAVASATMAYTWQRIGQVKAFNEAVTSGRTPQTERQSFEAKYAVAYWLAKNERYKEATLLFAKLIDGSTPVQRAAILHNIGNMFFLKAIQLTGGNDNSTRDEMEYLLTQAMSSYKNAMKTDNSYWGTRRNYDRVISLLPEKPTPGVSESENPGLIMGNIPNGLP</sequence>
<protein>
    <recommendedName>
        <fullName evidence="4">MxaK protein</fullName>
    </recommendedName>
</protein>
<dbReference type="AlphaFoldDB" id="A0A1G9B462"/>
<feature type="region of interest" description="Disordered" evidence="1">
    <location>
        <begin position="156"/>
        <end position="179"/>
    </location>
</feature>
<name>A0A1G9B462_9PROT</name>
<proteinExistence type="predicted"/>
<evidence type="ECO:0000256" key="1">
    <source>
        <dbReference type="SAM" id="MobiDB-lite"/>
    </source>
</evidence>
<keyword evidence="3" id="KW-1185">Reference proteome</keyword>
<dbReference type="OrthoDB" id="8535595at2"/>
<evidence type="ECO:0000313" key="3">
    <source>
        <dbReference type="Proteomes" id="UP000198629"/>
    </source>
</evidence>
<gene>
    <name evidence="2" type="ORF">SAMN05192566_0978</name>
</gene>
<organism evidence="2 3">
    <name type="scientific">Methylophilus rhizosphaerae</name>
    <dbReference type="NCBI Taxonomy" id="492660"/>
    <lineage>
        <taxon>Bacteria</taxon>
        <taxon>Pseudomonadati</taxon>
        <taxon>Pseudomonadota</taxon>
        <taxon>Betaproteobacteria</taxon>
        <taxon>Nitrosomonadales</taxon>
        <taxon>Methylophilaceae</taxon>
        <taxon>Methylophilus</taxon>
    </lineage>
</organism>
<dbReference type="RefSeq" id="WP_091470914.1">
    <property type="nucleotide sequence ID" value="NZ_FNFX01000002.1"/>
</dbReference>
<evidence type="ECO:0000313" key="2">
    <source>
        <dbReference type="EMBL" id="SDK34258.1"/>
    </source>
</evidence>
<reference evidence="3" key="1">
    <citation type="submission" date="2016-10" db="EMBL/GenBank/DDBJ databases">
        <authorList>
            <person name="Varghese N."/>
            <person name="Submissions S."/>
        </authorList>
    </citation>
    <scope>NUCLEOTIDE SEQUENCE [LARGE SCALE GENOMIC DNA]</scope>
    <source>
        <strain evidence="3">CBMB127</strain>
    </source>
</reference>
<dbReference type="Proteomes" id="UP000198629">
    <property type="component" value="Unassembled WGS sequence"/>
</dbReference>
<accession>A0A1G9B462</accession>
<dbReference type="EMBL" id="FNFX01000002">
    <property type="protein sequence ID" value="SDK34258.1"/>
    <property type="molecule type" value="Genomic_DNA"/>
</dbReference>